<evidence type="ECO:0000313" key="3">
    <source>
        <dbReference type="Proteomes" id="UP001301958"/>
    </source>
</evidence>
<protein>
    <submittedName>
        <fullName evidence="2">Uncharacterized protein</fullName>
    </submittedName>
</protein>
<proteinExistence type="predicted"/>
<keyword evidence="1" id="KW-0812">Transmembrane</keyword>
<organism evidence="2 3">
    <name type="scientific">Podospora fimiseda</name>
    <dbReference type="NCBI Taxonomy" id="252190"/>
    <lineage>
        <taxon>Eukaryota</taxon>
        <taxon>Fungi</taxon>
        <taxon>Dikarya</taxon>
        <taxon>Ascomycota</taxon>
        <taxon>Pezizomycotina</taxon>
        <taxon>Sordariomycetes</taxon>
        <taxon>Sordariomycetidae</taxon>
        <taxon>Sordariales</taxon>
        <taxon>Podosporaceae</taxon>
        <taxon>Podospora</taxon>
    </lineage>
</organism>
<keyword evidence="1" id="KW-0472">Membrane</keyword>
<dbReference type="Proteomes" id="UP001301958">
    <property type="component" value="Unassembled WGS sequence"/>
</dbReference>
<feature type="transmembrane region" description="Helical" evidence="1">
    <location>
        <begin position="16"/>
        <end position="42"/>
    </location>
</feature>
<keyword evidence="1" id="KW-1133">Transmembrane helix</keyword>
<dbReference type="AlphaFoldDB" id="A0AAN6YRG9"/>
<sequence>MVMTNIAYTNQKTYPSFLICSGMSITILGLMGLTLIGSMVLVKFPNLPVKVRTVAGMGWYVVNAKNNRGIWGIGQRDRMTIEDELGLRIGYDKRIRLYLVKNGMTSKTAVGIRQEDQRSSPRG</sequence>
<evidence type="ECO:0000256" key="1">
    <source>
        <dbReference type="SAM" id="Phobius"/>
    </source>
</evidence>
<accession>A0AAN6YRG9</accession>
<gene>
    <name evidence="2" type="ORF">QBC38DRAFT_75527</name>
</gene>
<reference evidence="2" key="2">
    <citation type="submission" date="2023-05" db="EMBL/GenBank/DDBJ databases">
        <authorList>
            <consortium name="Lawrence Berkeley National Laboratory"/>
            <person name="Steindorff A."/>
            <person name="Hensen N."/>
            <person name="Bonometti L."/>
            <person name="Westerberg I."/>
            <person name="Brannstrom I.O."/>
            <person name="Guillou S."/>
            <person name="Cros-Aarteil S."/>
            <person name="Calhoun S."/>
            <person name="Haridas S."/>
            <person name="Kuo A."/>
            <person name="Mondo S."/>
            <person name="Pangilinan J."/>
            <person name="Riley R."/>
            <person name="Labutti K."/>
            <person name="Andreopoulos B."/>
            <person name="Lipzen A."/>
            <person name="Chen C."/>
            <person name="Yanf M."/>
            <person name="Daum C."/>
            <person name="Ng V."/>
            <person name="Clum A."/>
            <person name="Ohm R."/>
            <person name="Martin F."/>
            <person name="Silar P."/>
            <person name="Natvig D."/>
            <person name="Lalanne C."/>
            <person name="Gautier V."/>
            <person name="Ament-Velasquez S.L."/>
            <person name="Kruys A."/>
            <person name="Hutchinson M.I."/>
            <person name="Powell A.J."/>
            <person name="Barry K."/>
            <person name="Miller A.N."/>
            <person name="Grigoriev I.V."/>
            <person name="Debuchy R."/>
            <person name="Gladieux P."/>
            <person name="Thoren M.H."/>
            <person name="Johannesson H."/>
        </authorList>
    </citation>
    <scope>NUCLEOTIDE SEQUENCE</scope>
    <source>
        <strain evidence="2">CBS 990.96</strain>
    </source>
</reference>
<dbReference type="EMBL" id="MU865464">
    <property type="protein sequence ID" value="KAK4222575.1"/>
    <property type="molecule type" value="Genomic_DNA"/>
</dbReference>
<comment type="caution">
    <text evidence="2">The sequence shown here is derived from an EMBL/GenBank/DDBJ whole genome shotgun (WGS) entry which is preliminary data.</text>
</comment>
<keyword evidence="3" id="KW-1185">Reference proteome</keyword>
<evidence type="ECO:0000313" key="2">
    <source>
        <dbReference type="EMBL" id="KAK4222575.1"/>
    </source>
</evidence>
<name>A0AAN6YRG9_9PEZI</name>
<reference evidence="2" key="1">
    <citation type="journal article" date="2023" name="Mol. Phylogenet. Evol.">
        <title>Genome-scale phylogeny and comparative genomics of the fungal order Sordariales.</title>
        <authorList>
            <person name="Hensen N."/>
            <person name="Bonometti L."/>
            <person name="Westerberg I."/>
            <person name="Brannstrom I.O."/>
            <person name="Guillou S."/>
            <person name="Cros-Aarteil S."/>
            <person name="Calhoun S."/>
            <person name="Haridas S."/>
            <person name="Kuo A."/>
            <person name="Mondo S."/>
            <person name="Pangilinan J."/>
            <person name="Riley R."/>
            <person name="LaButti K."/>
            <person name="Andreopoulos B."/>
            <person name="Lipzen A."/>
            <person name="Chen C."/>
            <person name="Yan M."/>
            <person name="Daum C."/>
            <person name="Ng V."/>
            <person name="Clum A."/>
            <person name="Steindorff A."/>
            <person name="Ohm R.A."/>
            <person name="Martin F."/>
            <person name="Silar P."/>
            <person name="Natvig D.O."/>
            <person name="Lalanne C."/>
            <person name="Gautier V."/>
            <person name="Ament-Velasquez S.L."/>
            <person name="Kruys A."/>
            <person name="Hutchinson M.I."/>
            <person name="Powell A.J."/>
            <person name="Barry K."/>
            <person name="Miller A.N."/>
            <person name="Grigoriev I.V."/>
            <person name="Debuchy R."/>
            <person name="Gladieux P."/>
            <person name="Hiltunen Thoren M."/>
            <person name="Johannesson H."/>
        </authorList>
    </citation>
    <scope>NUCLEOTIDE SEQUENCE</scope>
    <source>
        <strain evidence="2">CBS 990.96</strain>
    </source>
</reference>